<evidence type="ECO:0000313" key="4">
    <source>
        <dbReference type="EMBL" id="MBF4162146.1"/>
    </source>
</evidence>
<feature type="domain" description="Mammalian cell entry C-terminal" evidence="3">
    <location>
        <begin position="126"/>
        <end position="286"/>
    </location>
</feature>
<dbReference type="PANTHER" id="PTHR33371">
    <property type="entry name" value="INTERMEMBRANE PHOSPHOLIPID TRANSPORT SYSTEM BINDING PROTEIN MLAD-RELATED"/>
    <property type="match status" value="1"/>
</dbReference>
<feature type="compositionally biased region" description="Polar residues" evidence="1">
    <location>
        <begin position="449"/>
        <end position="458"/>
    </location>
</feature>
<dbReference type="AlphaFoldDB" id="A0A930UXX5"/>
<keyword evidence="5" id="KW-1185">Reference proteome</keyword>
<comment type="caution">
    <text evidence="4">The sequence shown here is derived from an EMBL/GenBank/DDBJ whole genome shotgun (WGS) entry which is preliminary data.</text>
</comment>
<dbReference type="InterPro" id="IPR003399">
    <property type="entry name" value="Mce/MlaD"/>
</dbReference>
<dbReference type="PANTHER" id="PTHR33371:SF15">
    <property type="entry name" value="LIPOPROTEIN LPRN"/>
    <property type="match status" value="1"/>
</dbReference>
<dbReference type="InterPro" id="IPR024516">
    <property type="entry name" value="Mce_C"/>
</dbReference>
<dbReference type="GO" id="GO:0005576">
    <property type="term" value="C:extracellular region"/>
    <property type="evidence" value="ECO:0007669"/>
    <property type="project" value="TreeGrafter"/>
</dbReference>
<evidence type="ECO:0000259" key="2">
    <source>
        <dbReference type="Pfam" id="PF02470"/>
    </source>
</evidence>
<feature type="domain" description="Mce/MlaD" evidence="2">
    <location>
        <begin position="45"/>
        <end position="117"/>
    </location>
</feature>
<protein>
    <submittedName>
        <fullName evidence="4">MCE family protein</fullName>
    </submittedName>
</protein>
<feature type="region of interest" description="Disordered" evidence="1">
    <location>
        <begin position="432"/>
        <end position="458"/>
    </location>
</feature>
<evidence type="ECO:0000256" key="1">
    <source>
        <dbReference type="SAM" id="MobiDB-lite"/>
    </source>
</evidence>
<dbReference type="Pfam" id="PF02470">
    <property type="entry name" value="MlaD"/>
    <property type="match status" value="1"/>
</dbReference>
<organism evidence="4 5">
    <name type="scientific">Nocardioides acrostichi</name>
    <dbReference type="NCBI Taxonomy" id="2784339"/>
    <lineage>
        <taxon>Bacteria</taxon>
        <taxon>Bacillati</taxon>
        <taxon>Actinomycetota</taxon>
        <taxon>Actinomycetes</taxon>
        <taxon>Propionibacteriales</taxon>
        <taxon>Nocardioidaceae</taxon>
        <taxon>Nocardioides</taxon>
    </lineage>
</organism>
<evidence type="ECO:0000259" key="3">
    <source>
        <dbReference type="Pfam" id="PF11887"/>
    </source>
</evidence>
<accession>A0A930UXX5</accession>
<dbReference type="Pfam" id="PF11887">
    <property type="entry name" value="Mce4_CUP1"/>
    <property type="match status" value="1"/>
</dbReference>
<proteinExistence type="predicted"/>
<dbReference type="InterPro" id="IPR005693">
    <property type="entry name" value="Mce"/>
</dbReference>
<dbReference type="NCBIfam" id="TIGR00996">
    <property type="entry name" value="Mtu_fam_mce"/>
    <property type="match status" value="1"/>
</dbReference>
<sequence length="458" mass="47565">MRSFRRRGAALLGAGLVLATLAGCSFDGAYDLPLPGSPVDSDHAITVTADFRDVVSVVPRSTVQVDDVTVGEVTDIERVGWHARVTFNLRDDVDVPENARAEIRQTSLLGEKYIALIGPGDGKPEGRLSDGDNIGLDRTGRNPEVEEVLGALSFLLSGGGVAQLGTITRELNEAMDGHEADLRGLLGNLDDVVGTLNDQRGDIVRALEAVNDLSATLNRQSSVITRALRVTGPAVDVLDQQNKELVTMLTSLDQLGKVGTRVIGATKDDLLAQLADLRPVLNRLADAGNAIGPGLNLLVSFPFPVSASDVVFGDYANTITLLDIDLKSLTKYVTTGGSGDGGGGVPSLPSLPDAIDQVTKCLQSGDISSKSCSKVLGSSAITDLMKACKKKANKNNAVCQALGLLGQGGASSGSSGSGLNLPLLPGLSRLSASLASGDSEPPTDDESLWTGSSFRGQP</sequence>
<name>A0A930UXX5_9ACTN</name>
<dbReference type="InterPro" id="IPR052336">
    <property type="entry name" value="MlaD_Phospholipid_Transporter"/>
</dbReference>
<dbReference type="Proteomes" id="UP000656804">
    <property type="component" value="Unassembled WGS sequence"/>
</dbReference>
<dbReference type="EMBL" id="JADIVZ010000004">
    <property type="protein sequence ID" value="MBF4162146.1"/>
    <property type="molecule type" value="Genomic_DNA"/>
</dbReference>
<evidence type="ECO:0000313" key="5">
    <source>
        <dbReference type="Proteomes" id="UP000656804"/>
    </source>
</evidence>
<reference evidence="4" key="1">
    <citation type="submission" date="2020-11" db="EMBL/GenBank/DDBJ databases">
        <title>Nocardioides sp. CBS4Y-1, whole genome shotgun sequence.</title>
        <authorList>
            <person name="Tuo L."/>
        </authorList>
    </citation>
    <scope>NUCLEOTIDE SEQUENCE</scope>
    <source>
        <strain evidence="4">CBS4Y-1</strain>
    </source>
</reference>
<gene>
    <name evidence="4" type="ORF">ISG29_10615</name>
</gene>
<dbReference type="PROSITE" id="PS51257">
    <property type="entry name" value="PROKAR_LIPOPROTEIN"/>
    <property type="match status" value="1"/>
</dbReference>